<dbReference type="GO" id="GO:0008270">
    <property type="term" value="F:zinc ion binding"/>
    <property type="evidence" value="ECO:0007669"/>
    <property type="project" value="UniProtKB-UniRule"/>
</dbReference>
<feature type="binding site" evidence="8">
    <location>
        <position position="7"/>
    </location>
    <ligand>
        <name>Zn(2+)</name>
        <dbReference type="ChEBI" id="CHEBI:29105"/>
    </ligand>
</feature>
<feature type="domain" description="C2H2-type" evidence="9">
    <location>
        <begin position="350"/>
        <end position="377"/>
    </location>
</feature>
<dbReference type="Pfam" id="PF00096">
    <property type="entry name" value="zf-C2H2"/>
    <property type="match status" value="6"/>
</dbReference>
<protein>
    <submittedName>
        <fullName evidence="11">Uncharacterized protein</fullName>
    </submittedName>
</protein>
<dbReference type="InterPro" id="IPR036236">
    <property type="entry name" value="Znf_C2H2_sf"/>
</dbReference>
<name>A0AAV8ZA51_9CUCU</name>
<evidence type="ECO:0000256" key="7">
    <source>
        <dbReference type="PROSITE-ProRule" id="PRU00042"/>
    </source>
</evidence>
<sequence>MKTCRICLGHSDLTSIFGTDEAIAENIMLFASVLVAIIHVTEGDTLPQFICKLCKIELDICITFKDKCESSYQVLRNVEQDLKSDTEVIVIECEESQLKSDVSQSDIGILETTLVDSEQCKLSLPFLNFDTEHVKEELKYTCNICNSHFVYKNKFVQHLKSEHDVVVNVTKLKQCDICGKRFQYNVQLSRHMVMHSGIKQFKCNQCDKFFSSKGGLNKHISKHNSVRKFPCSICNKIFIHQSNLRQHLKVHFDEKRYRCHICSKGFKARRTLMLHIKIHNNERDFPCDKCDKAFTNKFDLLRHGKLHTVELESDKNVPGNPRQCEVCGKLCQSLSDLQKHIRVHTGETPFVCIYCKKAFKSSSALNCHTRIHRKRLSQINDSLEYSALKIHKKMSNSMLPYRKEVLQQLLIAICLSNQKTNHMCVGSVAKALSNHLTCIHMKQYIPLLNPTVATSVHDHSVEGEICFVTRKNVQDMKPFKVVIPIWIIKKETNMIL</sequence>
<evidence type="ECO:0000256" key="3">
    <source>
        <dbReference type="ARBA" id="ARBA00022737"/>
    </source>
</evidence>
<dbReference type="SUPFAM" id="SSF57667">
    <property type="entry name" value="beta-beta-alpha zinc fingers"/>
    <property type="match status" value="4"/>
</dbReference>
<feature type="domain" description="C2H2-type" evidence="9">
    <location>
        <begin position="322"/>
        <end position="349"/>
    </location>
</feature>
<dbReference type="PROSITE" id="PS50157">
    <property type="entry name" value="ZINC_FINGER_C2H2_2"/>
    <property type="match status" value="8"/>
</dbReference>
<feature type="domain" description="C2H2-type" evidence="9">
    <location>
        <begin position="140"/>
        <end position="163"/>
    </location>
</feature>
<feature type="binding site" evidence="8">
    <location>
        <position position="54"/>
    </location>
    <ligand>
        <name>Zn(2+)</name>
        <dbReference type="ChEBI" id="CHEBI:29105"/>
    </ligand>
</feature>
<keyword evidence="3" id="KW-0677">Repeat</keyword>
<dbReference type="SMART" id="SM00868">
    <property type="entry name" value="zf-AD"/>
    <property type="match status" value="1"/>
</dbReference>
<dbReference type="GO" id="GO:0000981">
    <property type="term" value="F:DNA-binding transcription factor activity, RNA polymerase II-specific"/>
    <property type="evidence" value="ECO:0007669"/>
    <property type="project" value="TreeGrafter"/>
</dbReference>
<dbReference type="FunFam" id="3.30.160.60:FF:000145">
    <property type="entry name" value="Zinc finger protein 574"/>
    <property type="match status" value="1"/>
</dbReference>
<feature type="domain" description="ZAD" evidence="10">
    <location>
        <begin position="2"/>
        <end position="78"/>
    </location>
</feature>
<evidence type="ECO:0000259" key="9">
    <source>
        <dbReference type="PROSITE" id="PS50157"/>
    </source>
</evidence>
<feature type="binding site" evidence="8">
    <location>
        <position position="4"/>
    </location>
    <ligand>
        <name>Zn(2+)</name>
        <dbReference type="ChEBI" id="CHEBI:29105"/>
    </ligand>
</feature>
<keyword evidence="12" id="KW-1185">Reference proteome</keyword>
<dbReference type="GO" id="GO:0005634">
    <property type="term" value="C:nucleus"/>
    <property type="evidence" value="ECO:0007669"/>
    <property type="project" value="UniProtKB-SubCell"/>
</dbReference>
<dbReference type="PROSITE" id="PS00028">
    <property type="entry name" value="ZINC_FINGER_C2H2_1"/>
    <property type="match status" value="7"/>
</dbReference>
<comment type="subcellular location">
    <subcellularLocation>
        <location evidence="1">Nucleus</location>
    </subcellularLocation>
</comment>
<dbReference type="InterPro" id="IPR013087">
    <property type="entry name" value="Znf_C2H2_type"/>
</dbReference>
<evidence type="ECO:0000259" key="10">
    <source>
        <dbReference type="PROSITE" id="PS51915"/>
    </source>
</evidence>
<evidence type="ECO:0000313" key="12">
    <source>
        <dbReference type="Proteomes" id="UP001162162"/>
    </source>
</evidence>
<dbReference type="Gene3D" id="3.30.160.60">
    <property type="entry name" value="Classic Zinc Finger"/>
    <property type="match status" value="7"/>
</dbReference>
<dbReference type="FunFam" id="3.30.160.60:FF:000110">
    <property type="entry name" value="Zinc finger protein-like"/>
    <property type="match status" value="1"/>
</dbReference>
<feature type="domain" description="C2H2-type" evidence="9">
    <location>
        <begin position="201"/>
        <end position="228"/>
    </location>
</feature>
<dbReference type="Pfam" id="PF07776">
    <property type="entry name" value="zf-AD"/>
    <property type="match status" value="1"/>
</dbReference>
<dbReference type="FunFam" id="3.30.160.60:FF:000100">
    <property type="entry name" value="Zinc finger 45-like"/>
    <property type="match status" value="1"/>
</dbReference>
<dbReference type="Proteomes" id="UP001162162">
    <property type="component" value="Unassembled WGS sequence"/>
</dbReference>
<comment type="caution">
    <text evidence="11">The sequence shown here is derived from an EMBL/GenBank/DDBJ whole genome shotgun (WGS) entry which is preliminary data.</text>
</comment>
<feature type="domain" description="C2H2-type" evidence="9">
    <location>
        <begin position="285"/>
        <end position="312"/>
    </location>
</feature>
<gene>
    <name evidence="11" type="ORF">NQ318_008780</name>
</gene>
<evidence type="ECO:0000256" key="5">
    <source>
        <dbReference type="ARBA" id="ARBA00022833"/>
    </source>
</evidence>
<organism evidence="11 12">
    <name type="scientific">Aromia moschata</name>
    <dbReference type="NCBI Taxonomy" id="1265417"/>
    <lineage>
        <taxon>Eukaryota</taxon>
        <taxon>Metazoa</taxon>
        <taxon>Ecdysozoa</taxon>
        <taxon>Arthropoda</taxon>
        <taxon>Hexapoda</taxon>
        <taxon>Insecta</taxon>
        <taxon>Pterygota</taxon>
        <taxon>Neoptera</taxon>
        <taxon>Endopterygota</taxon>
        <taxon>Coleoptera</taxon>
        <taxon>Polyphaga</taxon>
        <taxon>Cucujiformia</taxon>
        <taxon>Chrysomeloidea</taxon>
        <taxon>Cerambycidae</taxon>
        <taxon>Cerambycinae</taxon>
        <taxon>Callichromatini</taxon>
        <taxon>Aromia</taxon>
    </lineage>
</organism>
<reference evidence="11" key="1">
    <citation type="journal article" date="2023" name="Insect Mol. Biol.">
        <title>Genome sequencing provides insights into the evolution of gene families encoding plant cell wall-degrading enzymes in longhorned beetles.</title>
        <authorList>
            <person name="Shin N.R."/>
            <person name="Okamura Y."/>
            <person name="Kirsch R."/>
            <person name="Pauchet Y."/>
        </authorList>
    </citation>
    <scope>NUCLEOTIDE SEQUENCE</scope>
    <source>
        <strain evidence="11">AMC_N1</strain>
    </source>
</reference>
<evidence type="ECO:0000256" key="4">
    <source>
        <dbReference type="ARBA" id="ARBA00022771"/>
    </source>
</evidence>
<dbReference type="SUPFAM" id="SSF57716">
    <property type="entry name" value="Glucocorticoid receptor-like (DNA-binding domain)"/>
    <property type="match status" value="1"/>
</dbReference>
<evidence type="ECO:0000256" key="8">
    <source>
        <dbReference type="PROSITE-ProRule" id="PRU01263"/>
    </source>
</evidence>
<proteinExistence type="predicted"/>
<dbReference type="EMBL" id="JAPWTK010000006">
    <property type="protein sequence ID" value="KAJ8961104.1"/>
    <property type="molecule type" value="Genomic_DNA"/>
</dbReference>
<feature type="domain" description="C2H2-type" evidence="9">
    <location>
        <begin position="229"/>
        <end position="256"/>
    </location>
</feature>
<dbReference type="AlphaFoldDB" id="A0AAV8ZA51"/>
<keyword evidence="5 8" id="KW-0862">Zinc</keyword>
<evidence type="ECO:0000256" key="2">
    <source>
        <dbReference type="ARBA" id="ARBA00022723"/>
    </source>
</evidence>
<feature type="binding site" evidence="8">
    <location>
        <position position="51"/>
    </location>
    <ligand>
        <name>Zn(2+)</name>
        <dbReference type="ChEBI" id="CHEBI:29105"/>
    </ligand>
</feature>
<dbReference type="InterPro" id="IPR012934">
    <property type="entry name" value="Znf_AD"/>
</dbReference>
<dbReference type="PROSITE" id="PS51915">
    <property type="entry name" value="ZAD"/>
    <property type="match status" value="1"/>
</dbReference>
<evidence type="ECO:0000256" key="6">
    <source>
        <dbReference type="ARBA" id="ARBA00023242"/>
    </source>
</evidence>
<feature type="domain" description="C2H2-type" evidence="9">
    <location>
        <begin position="173"/>
        <end position="200"/>
    </location>
</feature>
<dbReference type="SMART" id="SM00355">
    <property type="entry name" value="ZnF_C2H2"/>
    <property type="match status" value="8"/>
</dbReference>
<dbReference type="PANTHER" id="PTHR23226:SF416">
    <property type="entry name" value="FI01424P"/>
    <property type="match status" value="1"/>
</dbReference>
<dbReference type="PANTHER" id="PTHR23226">
    <property type="entry name" value="ZINC FINGER AND SCAN DOMAIN-CONTAINING"/>
    <property type="match status" value="1"/>
</dbReference>
<dbReference type="Pfam" id="PF13912">
    <property type="entry name" value="zf-C2H2_6"/>
    <property type="match status" value="1"/>
</dbReference>
<evidence type="ECO:0000313" key="11">
    <source>
        <dbReference type="EMBL" id="KAJ8961104.1"/>
    </source>
</evidence>
<evidence type="ECO:0000256" key="1">
    <source>
        <dbReference type="ARBA" id="ARBA00004123"/>
    </source>
</evidence>
<accession>A0AAV8ZA51</accession>
<dbReference type="GO" id="GO:0000978">
    <property type="term" value="F:RNA polymerase II cis-regulatory region sequence-specific DNA binding"/>
    <property type="evidence" value="ECO:0007669"/>
    <property type="project" value="TreeGrafter"/>
</dbReference>
<keyword evidence="2 8" id="KW-0479">Metal-binding</keyword>
<keyword evidence="6" id="KW-0539">Nucleus</keyword>
<keyword evidence="4 7" id="KW-0863">Zinc-finger</keyword>
<feature type="domain" description="C2H2-type" evidence="9">
    <location>
        <begin position="257"/>
        <end position="284"/>
    </location>
</feature>